<sequence>MMLLMVAAHVCLCVRSCRFVGGNATPDSASFPRATLPFSCILSALVSVLVCHVCEGSERSFPCHVLQLPND</sequence>
<proteinExistence type="predicted"/>
<dbReference type="AlphaFoldDB" id="A0A6B0U209"/>
<evidence type="ECO:0000313" key="2">
    <source>
        <dbReference type="EMBL" id="MXU82780.1"/>
    </source>
</evidence>
<organism evidence="2">
    <name type="scientific">Ixodes ricinus</name>
    <name type="common">Common tick</name>
    <name type="synonym">Acarus ricinus</name>
    <dbReference type="NCBI Taxonomy" id="34613"/>
    <lineage>
        <taxon>Eukaryota</taxon>
        <taxon>Metazoa</taxon>
        <taxon>Ecdysozoa</taxon>
        <taxon>Arthropoda</taxon>
        <taxon>Chelicerata</taxon>
        <taxon>Arachnida</taxon>
        <taxon>Acari</taxon>
        <taxon>Parasitiformes</taxon>
        <taxon>Ixodida</taxon>
        <taxon>Ixodoidea</taxon>
        <taxon>Ixodidae</taxon>
        <taxon>Ixodinae</taxon>
        <taxon>Ixodes</taxon>
    </lineage>
</organism>
<name>A0A6B0U209_IXORI</name>
<keyword evidence="1" id="KW-0732">Signal</keyword>
<feature type="signal peptide" evidence="1">
    <location>
        <begin position="1"/>
        <end position="16"/>
    </location>
</feature>
<accession>A0A6B0U209</accession>
<evidence type="ECO:0008006" key="3">
    <source>
        <dbReference type="Google" id="ProtNLM"/>
    </source>
</evidence>
<feature type="chain" id="PRO_5025417130" description="Secreted protein" evidence="1">
    <location>
        <begin position="17"/>
        <end position="71"/>
    </location>
</feature>
<evidence type="ECO:0000256" key="1">
    <source>
        <dbReference type="SAM" id="SignalP"/>
    </source>
</evidence>
<protein>
    <recommendedName>
        <fullName evidence="3">Secreted protein</fullName>
    </recommendedName>
</protein>
<dbReference type="EMBL" id="GIFC01000697">
    <property type="protein sequence ID" value="MXU82780.1"/>
    <property type="molecule type" value="Transcribed_RNA"/>
</dbReference>
<reference evidence="2" key="1">
    <citation type="submission" date="2019-12" db="EMBL/GenBank/DDBJ databases">
        <title>An insight into the sialome of adult female Ixodes ricinus ticks feeding for 6 days.</title>
        <authorList>
            <person name="Perner J."/>
            <person name="Ribeiro J.M.C."/>
        </authorList>
    </citation>
    <scope>NUCLEOTIDE SEQUENCE</scope>
    <source>
        <strain evidence="2">Semi-engorged</strain>
        <tissue evidence="2">Salivary glands</tissue>
    </source>
</reference>